<keyword evidence="1" id="KW-0347">Helicase</keyword>
<keyword evidence="1" id="KW-0547">Nucleotide-binding</keyword>
<dbReference type="GO" id="GO:0016887">
    <property type="term" value="F:ATP hydrolysis activity"/>
    <property type="evidence" value="ECO:0007669"/>
    <property type="project" value="RHEA"/>
</dbReference>
<dbReference type="Proteomes" id="UP000087171">
    <property type="component" value="Chromosome Ca5"/>
</dbReference>
<sequence length="366" mass="41449">MANKYCFEVVDRLLHDTMKGIKEDYGLKPFGGITTVLGGDFCQILPVVRKGDRHDMIQACIKNSYLWKSCEVHLLRKNMCLQSNELDSISKDAMQNFADWILDVGDGKQCSDIGESWISIEQNLMLPKSHDGVQSIVDSIYPNLNSHIGDTDYLVSRAILTPTNEIVDDINQRILNNFTGEEMIYLSSDSICKANFNVQDQDLLYPTFGNHCSDIGESWISIEQKLMLPKSHDGVQSIVDSIYPNLNSHIGDTGYLVSRVILTPTNEIVDDINQHILNNFTGEEMIYLSSDSICKANFNVQDQDLLYPTEMEERLQPPSFLVSFTDVFHRKMSSTPLERYKKLALAESLSKNLQTPNCLQTTKLRS</sequence>
<comment type="catalytic activity">
    <reaction evidence="1">
        <text>ATP + H2O = ADP + phosphate + H(+)</text>
        <dbReference type="Rhea" id="RHEA:13065"/>
        <dbReference type="ChEBI" id="CHEBI:15377"/>
        <dbReference type="ChEBI" id="CHEBI:15378"/>
        <dbReference type="ChEBI" id="CHEBI:30616"/>
        <dbReference type="ChEBI" id="CHEBI:43474"/>
        <dbReference type="ChEBI" id="CHEBI:456216"/>
        <dbReference type="EC" id="5.6.2.3"/>
    </reaction>
</comment>
<dbReference type="InterPro" id="IPR010285">
    <property type="entry name" value="DNA_helicase_pif1-like_DEAD"/>
</dbReference>
<dbReference type="PANTHER" id="PTHR10492">
    <property type="match status" value="1"/>
</dbReference>
<dbReference type="eggNOG" id="KOG0987">
    <property type="taxonomic scope" value="Eukaryota"/>
</dbReference>
<keyword evidence="1" id="KW-0233">DNA recombination</keyword>
<evidence type="ECO:0000256" key="1">
    <source>
        <dbReference type="RuleBase" id="RU363044"/>
    </source>
</evidence>
<feature type="domain" description="DNA helicase Pif1-like DEAD-box helicase" evidence="2">
    <location>
        <begin position="1"/>
        <end position="109"/>
    </location>
</feature>
<keyword evidence="1" id="KW-0234">DNA repair</keyword>
<reference evidence="3" key="1">
    <citation type="journal article" date="2013" name="Nat. Biotechnol.">
        <title>Draft genome sequence of chickpea (Cicer arietinum) provides a resource for trait improvement.</title>
        <authorList>
            <person name="Varshney R.K."/>
            <person name="Song C."/>
            <person name="Saxena R.K."/>
            <person name="Azam S."/>
            <person name="Yu S."/>
            <person name="Sharpe A.G."/>
            <person name="Cannon S."/>
            <person name="Baek J."/>
            <person name="Rosen B.D."/>
            <person name="Tar'an B."/>
            <person name="Millan T."/>
            <person name="Zhang X."/>
            <person name="Ramsay L.D."/>
            <person name="Iwata A."/>
            <person name="Wang Y."/>
            <person name="Nelson W."/>
            <person name="Farmer A.D."/>
            <person name="Gaur P.M."/>
            <person name="Soderlund C."/>
            <person name="Penmetsa R.V."/>
            <person name="Xu C."/>
            <person name="Bharti A.K."/>
            <person name="He W."/>
            <person name="Winter P."/>
            <person name="Zhao S."/>
            <person name="Hane J.K."/>
            <person name="Carrasquilla-Garcia N."/>
            <person name="Condie J.A."/>
            <person name="Upadhyaya H.D."/>
            <person name="Luo M.C."/>
            <person name="Thudi M."/>
            <person name="Gowda C.L."/>
            <person name="Singh N.P."/>
            <person name="Lichtenzveig J."/>
            <person name="Gali K.K."/>
            <person name="Rubio J."/>
            <person name="Nadarajan N."/>
            <person name="Dolezel J."/>
            <person name="Bansal K.C."/>
            <person name="Xu X."/>
            <person name="Edwards D."/>
            <person name="Zhang G."/>
            <person name="Kahl G."/>
            <person name="Gil J."/>
            <person name="Singh K.B."/>
            <person name="Datta S.K."/>
            <person name="Jackson S.A."/>
            <person name="Wang J."/>
            <person name="Cook D.R."/>
        </authorList>
    </citation>
    <scope>NUCLEOTIDE SEQUENCE [LARGE SCALE GENOMIC DNA]</scope>
    <source>
        <strain evidence="3">cv. CDC Frontier</strain>
    </source>
</reference>
<keyword evidence="1" id="KW-0378">Hydrolase</keyword>
<dbReference type="RefSeq" id="XP_004499804.1">
    <property type="nucleotide sequence ID" value="XM_004499747.1"/>
</dbReference>
<reference evidence="4" key="2">
    <citation type="submission" date="2025-08" db="UniProtKB">
        <authorList>
            <consortium name="RefSeq"/>
        </authorList>
    </citation>
    <scope>IDENTIFICATION</scope>
    <source>
        <tissue evidence="4">Etiolated seedlings</tissue>
    </source>
</reference>
<dbReference type="STRING" id="3827.A0A1S2Y5S8"/>
<dbReference type="PaxDb" id="3827-XP_004499804.1"/>
<organism evidence="3 4">
    <name type="scientific">Cicer arietinum</name>
    <name type="common">Chickpea</name>
    <name type="synonym">Garbanzo</name>
    <dbReference type="NCBI Taxonomy" id="3827"/>
    <lineage>
        <taxon>Eukaryota</taxon>
        <taxon>Viridiplantae</taxon>
        <taxon>Streptophyta</taxon>
        <taxon>Embryophyta</taxon>
        <taxon>Tracheophyta</taxon>
        <taxon>Spermatophyta</taxon>
        <taxon>Magnoliopsida</taxon>
        <taxon>eudicotyledons</taxon>
        <taxon>Gunneridae</taxon>
        <taxon>Pentapetalae</taxon>
        <taxon>rosids</taxon>
        <taxon>fabids</taxon>
        <taxon>Fabales</taxon>
        <taxon>Fabaceae</taxon>
        <taxon>Papilionoideae</taxon>
        <taxon>50 kb inversion clade</taxon>
        <taxon>NPAAA clade</taxon>
        <taxon>Hologalegina</taxon>
        <taxon>IRL clade</taxon>
        <taxon>Cicereae</taxon>
        <taxon>Cicer</taxon>
    </lineage>
</organism>
<keyword evidence="1" id="KW-0067">ATP-binding</keyword>
<dbReference type="EC" id="5.6.2.3" evidence="1"/>
<dbReference type="AlphaFoldDB" id="A0A1S2Y5S8"/>
<name>A0A1S2Y5S8_CICAR</name>
<evidence type="ECO:0000259" key="2">
    <source>
        <dbReference type="Pfam" id="PF05970"/>
    </source>
</evidence>
<keyword evidence="3" id="KW-1185">Reference proteome</keyword>
<keyword evidence="1" id="KW-0227">DNA damage</keyword>
<dbReference type="KEGG" id="cam:101502459"/>
<dbReference type="GO" id="GO:0005524">
    <property type="term" value="F:ATP binding"/>
    <property type="evidence" value="ECO:0007669"/>
    <property type="project" value="UniProtKB-KW"/>
</dbReference>
<comment type="cofactor">
    <cofactor evidence="1">
        <name>Mg(2+)</name>
        <dbReference type="ChEBI" id="CHEBI:18420"/>
    </cofactor>
</comment>
<dbReference type="PANTHER" id="PTHR10492:SF101">
    <property type="entry name" value="ATP-DEPENDENT DNA HELICASE"/>
    <property type="match status" value="1"/>
</dbReference>
<dbReference type="GO" id="GO:0043139">
    <property type="term" value="F:5'-3' DNA helicase activity"/>
    <property type="evidence" value="ECO:0007669"/>
    <property type="project" value="UniProtKB-EC"/>
</dbReference>
<protein>
    <recommendedName>
        <fullName evidence="1">ATP-dependent DNA helicase</fullName>
        <ecNumber evidence="1">5.6.2.3</ecNumber>
    </recommendedName>
</protein>
<dbReference type="GO" id="GO:0006281">
    <property type="term" value="P:DNA repair"/>
    <property type="evidence" value="ECO:0007669"/>
    <property type="project" value="UniProtKB-KW"/>
</dbReference>
<dbReference type="Pfam" id="PF05970">
    <property type="entry name" value="PIF1"/>
    <property type="match status" value="1"/>
</dbReference>
<dbReference type="GO" id="GO:0006310">
    <property type="term" value="P:DNA recombination"/>
    <property type="evidence" value="ECO:0007669"/>
    <property type="project" value="UniProtKB-KW"/>
</dbReference>
<dbReference type="GO" id="GO:0000723">
    <property type="term" value="P:telomere maintenance"/>
    <property type="evidence" value="ECO:0007669"/>
    <property type="project" value="InterPro"/>
</dbReference>
<gene>
    <name evidence="4" type="primary">LOC101502459</name>
</gene>
<comment type="similarity">
    <text evidence="1">Belongs to the helicase family.</text>
</comment>
<dbReference type="InterPro" id="IPR027417">
    <property type="entry name" value="P-loop_NTPase"/>
</dbReference>
<accession>A0A1S2Y5S8</accession>
<evidence type="ECO:0000313" key="4">
    <source>
        <dbReference type="RefSeq" id="XP_004499804.1"/>
    </source>
</evidence>
<dbReference type="OrthoDB" id="1930718at2759"/>
<proteinExistence type="inferred from homology"/>
<evidence type="ECO:0000313" key="3">
    <source>
        <dbReference type="Proteomes" id="UP000087171"/>
    </source>
</evidence>
<dbReference type="SUPFAM" id="SSF52540">
    <property type="entry name" value="P-loop containing nucleoside triphosphate hydrolases"/>
    <property type="match status" value="1"/>
</dbReference>
<dbReference type="GeneID" id="101502459"/>